<keyword evidence="2" id="KW-0479">Metal-binding</keyword>
<name>A0A1H8Z666_9HYPH</name>
<organism evidence="4 5">
    <name type="scientific">Faunimonas pinastri</name>
    <dbReference type="NCBI Taxonomy" id="1855383"/>
    <lineage>
        <taxon>Bacteria</taxon>
        <taxon>Pseudomonadati</taxon>
        <taxon>Pseudomonadota</taxon>
        <taxon>Alphaproteobacteria</taxon>
        <taxon>Hyphomicrobiales</taxon>
        <taxon>Afifellaceae</taxon>
        <taxon>Faunimonas</taxon>
    </lineage>
</organism>
<evidence type="ECO:0000259" key="3">
    <source>
        <dbReference type="SMART" id="SM00854"/>
    </source>
</evidence>
<dbReference type="InterPro" id="IPR029052">
    <property type="entry name" value="Metallo-depent_PP-like"/>
</dbReference>
<dbReference type="EMBL" id="FOFG01000001">
    <property type="protein sequence ID" value="SEP59955.1"/>
    <property type="molecule type" value="Genomic_DNA"/>
</dbReference>
<accession>A0A1H8Z666</accession>
<evidence type="ECO:0000256" key="1">
    <source>
        <dbReference type="PIRSR" id="PIRSR004789-50"/>
    </source>
</evidence>
<dbReference type="SUPFAM" id="SSF56300">
    <property type="entry name" value="Metallo-dependent phosphatases"/>
    <property type="match status" value="1"/>
</dbReference>
<feature type="binding site" evidence="2">
    <location>
        <position position="153"/>
    </location>
    <ligand>
        <name>Fe cation</name>
        <dbReference type="ChEBI" id="CHEBI:24875"/>
        <label>2</label>
    </ligand>
</feature>
<reference evidence="4 5" key="1">
    <citation type="submission" date="2016-10" db="EMBL/GenBank/DDBJ databases">
        <authorList>
            <person name="de Groot N.N."/>
        </authorList>
    </citation>
    <scope>NUCLEOTIDE SEQUENCE [LARGE SCALE GENOMIC DNA]</scope>
    <source>
        <strain evidence="4 5">A52C2</strain>
    </source>
</reference>
<dbReference type="InterPro" id="IPR019079">
    <property type="entry name" value="Capsule_synth_CapA"/>
</dbReference>
<evidence type="ECO:0000313" key="4">
    <source>
        <dbReference type="EMBL" id="SEP59955.1"/>
    </source>
</evidence>
<dbReference type="STRING" id="1855383.SAMN05216548_10153"/>
<feature type="binding site" evidence="2">
    <location>
        <position position="8"/>
    </location>
    <ligand>
        <name>Fe cation</name>
        <dbReference type="ChEBI" id="CHEBI:24875"/>
        <label>1</label>
    </ligand>
</feature>
<evidence type="ECO:0000256" key="2">
    <source>
        <dbReference type="PIRSR" id="PIRSR004789-51"/>
    </source>
</evidence>
<dbReference type="GO" id="GO:0046872">
    <property type="term" value="F:metal ion binding"/>
    <property type="evidence" value="ECO:0007669"/>
    <property type="project" value="UniProtKB-KW"/>
</dbReference>
<feature type="binding site" evidence="2">
    <location>
        <position position="178"/>
    </location>
    <ligand>
        <name>Fe cation</name>
        <dbReference type="ChEBI" id="CHEBI:24875"/>
        <label>2</label>
    </ligand>
</feature>
<keyword evidence="5" id="KW-1185">Reference proteome</keyword>
<dbReference type="GO" id="GO:0004113">
    <property type="term" value="F:2',3'-cyclic-nucleotide 3'-phosphodiesterase activity"/>
    <property type="evidence" value="ECO:0007669"/>
    <property type="project" value="TreeGrafter"/>
</dbReference>
<feature type="binding site" evidence="2">
    <location>
        <position position="67"/>
    </location>
    <ligand>
        <name>Fe cation</name>
        <dbReference type="ChEBI" id="CHEBI:24875"/>
        <label>2</label>
    </ligand>
</feature>
<protein>
    <recommendedName>
        <fullName evidence="3">Capsule synthesis protein CapA domain-containing protein</fullName>
    </recommendedName>
</protein>
<dbReference type="OrthoDB" id="9801109at2"/>
<dbReference type="PANTHER" id="PTHR36303:SF1">
    <property type="entry name" value="2',3'-CYCLIC-NUCLEOTIDE 2'-PHOSPHODIESTERASE"/>
    <property type="match status" value="1"/>
</dbReference>
<dbReference type="RefSeq" id="WP_092494597.1">
    <property type="nucleotide sequence ID" value="NZ_FOFG01000001.1"/>
</dbReference>
<feature type="active site" description="Proton donor" evidence="1">
    <location>
        <position position="68"/>
    </location>
</feature>
<dbReference type="PANTHER" id="PTHR36303">
    <property type="entry name" value="2',3'-CYCLIC-NUCLEOTIDE 2'-PHOSPHODIESTERASE"/>
    <property type="match status" value="1"/>
</dbReference>
<dbReference type="NCBIfam" id="TIGR00282">
    <property type="entry name" value="TIGR00282 family metallophosphoesterase"/>
    <property type="match status" value="1"/>
</dbReference>
<feature type="domain" description="Capsule synthesis protein CapA" evidence="3">
    <location>
        <begin position="2"/>
        <end position="199"/>
    </location>
</feature>
<feature type="binding site" evidence="2">
    <location>
        <position position="40"/>
    </location>
    <ligand>
        <name>Fe cation</name>
        <dbReference type="ChEBI" id="CHEBI:24875"/>
        <label>1</label>
    </ligand>
</feature>
<dbReference type="CDD" id="cd07382">
    <property type="entry name" value="MPP_DR1281"/>
    <property type="match status" value="1"/>
</dbReference>
<gene>
    <name evidence="4" type="ORF">SAMN05216548_10153</name>
</gene>
<dbReference type="Pfam" id="PF13277">
    <property type="entry name" value="YmdB"/>
    <property type="match status" value="1"/>
</dbReference>
<dbReference type="AlphaFoldDB" id="A0A1H8Z666"/>
<dbReference type="Gene3D" id="3.60.21.10">
    <property type="match status" value="1"/>
</dbReference>
<evidence type="ECO:0000313" key="5">
    <source>
        <dbReference type="Proteomes" id="UP000199647"/>
    </source>
</evidence>
<feature type="binding site" evidence="2">
    <location>
        <position position="39"/>
    </location>
    <ligand>
        <name>Fe cation</name>
        <dbReference type="ChEBI" id="CHEBI:24875"/>
        <label>1</label>
    </ligand>
</feature>
<feature type="binding site" evidence="2">
    <location>
        <position position="180"/>
    </location>
    <ligand>
        <name>Fe cation</name>
        <dbReference type="ChEBI" id="CHEBI:24875"/>
        <label>1</label>
    </ligand>
</feature>
<feature type="binding site" evidence="2">
    <location>
        <position position="39"/>
    </location>
    <ligand>
        <name>Fe cation</name>
        <dbReference type="ChEBI" id="CHEBI:24875"/>
        <label>2</label>
    </ligand>
</feature>
<dbReference type="InterPro" id="IPR005235">
    <property type="entry name" value="YmdB-like"/>
</dbReference>
<dbReference type="Proteomes" id="UP000199647">
    <property type="component" value="Unassembled WGS sequence"/>
</dbReference>
<dbReference type="SMART" id="SM00854">
    <property type="entry name" value="PGA_cap"/>
    <property type="match status" value="1"/>
</dbReference>
<dbReference type="PIRSF" id="PIRSF004789">
    <property type="entry name" value="DR1281"/>
    <property type="match status" value="1"/>
</dbReference>
<sequence length="272" mass="28916">MRLLFLGDVMGRAGRALVCDTLPGLIEKHRFDFVVVNGENSAGGFGITEDIFQNLVDAGADVVTTGNHVWDQREALIYADRQDRFLRPINYPQGTPGRGANVFTARNGARVLVLNVMGSIFMPALDDPFAAVDRAIGACALGEGCDAIVVDIHAEATSEKQTMGYFLDGKASLVIGTHTHVPTADHRVLPGGTAYMSDAGMCGDYDSVIGMEKDEPLRRAMTKIPSSRFGPALGPATLSGLAVEINDATGLAKRVMPLRIGPGLSPAEPDFD</sequence>
<proteinExistence type="predicted"/>